<comment type="caution">
    <text evidence="2">The sequence shown here is derived from an EMBL/GenBank/DDBJ whole genome shotgun (WGS) entry which is preliminary data.</text>
</comment>
<organism evidence="2 3">
    <name type="scientific">Flavobacterium plurextorum</name>
    <dbReference type="NCBI Taxonomy" id="1114867"/>
    <lineage>
        <taxon>Bacteria</taxon>
        <taxon>Pseudomonadati</taxon>
        <taxon>Bacteroidota</taxon>
        <taxon>Flavobacteriia</taxon>
        <taxon>Flavobacteriales</taxon>
        <taxon>Flavobacteriaceae</taxon>
        <taxon>Flavobacterium</taxon>
    </lineage>
</organism>
<gene>
    <name evidence="2" type="ORF">B0A81_17835</name>
</gene>
<dbReference type="CDD" id="cd00038">
    <property type="entry name" value="CAP_ED"/>
    <property type="match status" value="1"/>
</dbReference>
<reference evidence="2 3" key="1">
    <citation type="submission" date="2016-11" db="EMBL/GenBank/DDBJ databases">
        <title>Whole genomes of Flavobacteriaceae.</title>
        <authorList>
            <person name="Stine C."/>
            <person name="Li C."/>
            <person name="Tadesse D."/>
        </authorList>
    </citation>
    <scope>NUCLEOTIDE SEQUENCE [LARGE SCALE GENOMIC DNA]</scope>
    <source>
        <strain evidence="2 3">CCUG 60112</strain>
    </source>
</reference>
<sequence length="191" mass="22360">MSIIDKKAILNNLGLPEKELEELSNVCEHKIINKGDCFISAGQIPRKMAFVIKGLFRYVYSNENGNEFTKSIITENNFISSYSAMIHNSASYFSIEALEETEILEIDYLRWLEMKAKNSFWNIFLLQILEKAFCVKEKRERELLLLDAEKRYEIFIAEFPNLENRVSQQIIASYLGIQPESLSRIRRKFKT</sequence>
<name>A0ABX4CRK0_9FLAO</name>
<accession>A0ABX4CRK0</accession>
<dbReference type="SUPFAM" id="SSF51206">
    <property type="entry name" value="cAMP-binding domain-like"/>
    <property type="match status" value="1"/>
</dbReference>
<dbReference type="Proteomes" id="UP000198381">
    <property type="component" value="Unassembled WGS sequence"/>
</dbReference>
<dbReference type="Gene3D" id="2.60.120.10">
    <property type="entry name" value="Jelly Rolls"/>
    <property type="match status" value="1"/>
</dbReference>
<dbReference type="InterPro" id="IPR014710">
    <property type="entry name" value="RmlC-like_jellyroll"/>
</dbReference>
<proteinExistence type="predicted"/>
<keyword evidence="3" id="KW-1185">Reference proteome</keyword>
<dbReference type="InterPro" id="IPR000595">
    <property type="entry name" value="cNMP-bd_dom"/>
</dbReference>
<protein>
    <submittedName>
        <fullName evidence="2">Cyclic nucleotide-binding protein</fullName>
    </submittedName>
</protein>
<feature type="domain" description="Cyclic nucleotide-binding" evidence="1">
    <location>
        <begin position="14"/>
        <end position="107"/>
    </location>
</feature>
<dbReference type="RefSeq" id="WP_089059256.1">
    <property type="nucleotide sequence ID" value="NZ_CP100442.1"/>
</dbReference>
<evidence type="ECO:0000313" key="2">
    <source>
        <dbReference type="EMBL" id="OXB03858.1"/>
    </source>
</evidence>
<dbReference type="InterPro" id="IPR018490">
    <property type="entry name" value="cNMP-bd_dom_sf"/>
</dbReference>
<dbReference type="EMBL" id="MUHD01000034">
    <property type="protein sequence ID" value="OXB03858.1"/>
    <property type="molecule type" value="Genomic_DNA"/>
</dbReference>
<dbReference type="PROSITE" id="PS50042">
    <property type="entry name" value="CNMP_BINDING_3"/>
    <property type="match status" value="1"/>
</dbReference>
<dbReference type="Pfam" id="PF00027">
    <property type="entry name" value="cNMP_binding"/>
    <property type="match status" value="1"/>
</dbReference>
<evidence type="ECO:0000313" key="3">
    <source>
        <dbReference type="Proteomes" id="UP000198381"/>
    </source>
</evidence>
<evidence type="ECO:0000259" key="1">
    <source>
        <dbReference type="PROSITE" id="PS50042"/>
    </source>
</evidence>